<evidence type="ECO:0000256" key="5">
    <source>
        <dbReference type="ARBA" id="ARBA00022692"/>
    </source>
</evidence>
<feature type="transmembrane region" description="Helical" evidence="8">
    <location>
        <begin position="168"/>
        <end position="193"/>
    </location>
</feature>
<evidence type="ECO:0000256" key="2">
    <source>
        <dbReference type="ARBA" id="ARBA00010145"/>
    </source>
</evidence>
<feature type="transmembrane region" description="Helical" evidence="8">
    <location>
        <begin position="143"/>
        <end position="162"/>
    </location>
</feature>
<comment type="similarity">
    <text evidence="2">Belongs to the auxin efflux carrier (TC 2.A.69) family.</text>
</comment>
<dbReference type="Gene3D" id="1.20.1530.20">
    <property type="match status" value="1"/>
</dbReference>
<evidence type="ECO:0000256" key="6">
    <source>
        <dbReference type="ARBA" id="ARBA00022989"/>
    </source>
</evidence>
<keyword evidence="7 8" id="KW-0472">Membrane</keyword>
<dbReference type="PANTHER" id="PTHR36838:SF4">
    <property type="entry name" value="AUXIN EFFLUX CARRIER FAMILY PROTEIN"/>
    <property type="match status" value="1"/>
</dbReference>
<dbReference type="EMBL" id="MSYM01000013">
    <property type="protein sequence ID" value="OLP06253.1"/>
    <property type="molecule type" value="Genomic_DNA"/>
</dbReference>
<gene>
    <name evidence="9" type="ORF">BLL52_2484</name>
</gene>
<feature type="transmembrane region" description="Helical" evidence="8">
    <location>
        <begin position="85"/>
        <end position="105"/>
    </location>
</feature>
<dbReference type="GO" id="GO:0055085">
    <property type="term" value="P:transmembrane transport"/>
    <property type="evidence" value="ECO:0007669"/>
    <property type="project" value="InterPro"/>
</dbReference>
<name>A0A1Q8YE16_9BURK</name>
<feature type="transmembrane region" description="Helical" evidence="8">
    <location>
        <begin position="111"/>
        <end position="131"/>
    </location>
</feature>
<sequence>MPTSFFPDFSLILIGYLVCRFTPLNRPVWTQVEQLVYFFLFFSAAVSVDSEKPAGHRCGQSSGGRRLGGIALAYSVPHWPGFKGIGAASLALGLMATGAGMQLGALNHAKLLGVALLTIKHLLMALLALGLTQLFGLNPVQTTILLMFSALPTKSSCYVLAARMGYDGAYVAALVTLSTLLGMLSLPLALGVLRSRPAA</sequence>
<evidence type="ECO:0000256" key="7">
    <source>
        <dbReference type="ARBA" id="ARBA00023136"/>
    </source>
</evidence>
<keyword evidence="6 8" id="KW-1133">Transmembrane helix</keyword>
<accession>A0A1Q8YE16</accession>
<evidence type="ECO:0000256" key="8">
    <source>
        <dbReference type="SAM" id="Phobius"/>
    </source>
</evidence>
<keyword evidence="3" id="KW-0813">Transport</keyword>
<dbReference type="Pfam" id="PF03547">
    <property type="entry name" value="Mem_trans"/>
    <property type="match status" value="1"/>
</dbReference>
<evidence type="ECO:0000256" key="1">
    <source>
        <dbReference type="ARBA" id="ARBA00004651"/>
    </source>
</evidence>
<keyword evidence="4" id="KW-1003">Cell membrane</keyword>
<evidence type="ECO:0000313" key="10">
    <source>
        <dbReference type="Proteomes" id="UP000185911"/>
    </source>
</evidence>
<evidence type="ECO:0000313" key="9">
    <source>
        <dbReference type="EMBL" id="OLP06253.1"/>
    </source>
</evidence>
<reference evidence="9 10" key="1">
    <citation type="submission" date="2017-01" db="EMBL/GenBank/DDBJ databases">
        <title>Genome sequence of Rhodoferax antarcticus ANT.BR, a psychrophilic purple nonsulfur bacterium from an Antarctic microbial mat.</title>
        <authorList>
            <person name="Baker J."/>
            <person name="Riester C."/>
            <person name="Skinner B."/>
            <person name="Newell A."/>
            <person name="Swingley W."/>
            <person name="Madigan M."/>
            <person name="Jung D."/>
            <person name="Asao M."/>
            <person name="Chen M."/>
            <person name="Loughlin P."/>
            <person name="Pan H."/>
            <person name="Lin S."/>
            <person name="Li N."/>
            <person name="Shaw J."/>
            <person name="Prado M."/>
            <person name="Sherman C."/>
            <person name="Li X."/>
            <person name="Tang J."/>
            <person name="Blankenship R."/>
            <person name="Zhao T."/>
            <person name="Touchman J."/>
            <person name="Sattley M."/>
        </authorList>
    </citation>
    <scope>NUCLEOTIDE SEQUENCE [LARGE SCALE GENOMIC DNA]</scope>
    <source>
        <strain evidence="9 10">ANT.BR</strain>
    </source>
</reference>
<keyword evidence="5 8" id="KW-0812">Transmembrane</keyword>
<dbReference type="InterPro" id="IPR038770">
    <property type="entry name" value="Na+/solute_symporter_sf"/>
</dbReference>
<keyword evidence="10" id="KW-1185">Reference proteome</keyword>
<organism evidence="9 10">
    <name type="scientific">Rhodoferax antarcticus ANT.BR</name>
    <dbReference type="NCBI Taxonomy" id="1111071"/>
    <lineage>
        <taxon>Bacteria</taxon>
        <taxon>Pseudomonadati</taxon>
        <taxon>Pseudomonadota</taxon>
        <taxon>Betaproteobacteria</taxon>
        <taxon>Burkholderiales</taxon>
        <taxon>Comamonadaceae</taxon>
        <taxon>Rhodoferax</taxon>
    </lineage>
</organism>
<dbReference type="AlphaFoldDB" id="A0A1Q8YE16"/>
<protein>
    <submittedName>
        <fullName evidence="9">Auxin Efflux Carrier</fullName>
    </submittedName>
</protein>
<evidence type="ECO:0000256" key="4">
    <source>
        <dbReference type="ARBA" id="ARBA00022475"/>
    </source>
</evidence>
<proteinExistence type="inferred from homology"/>
<comment type="subcellular location">
    <subcellularLocation>
        <location evidence="1">Cell membrane</location>
        <topology evidence="1">Multi-pass membrane protein</topology>
    </subcellularLocation>
</comment>
<evidence type="ECO:0000256" key="3">
    <source>
        <dbReference type="ARBA" id="ARBA00022448"/>
    </source>
</evidence>
<dbReference type="GO" id="GO:0005886">
    <property type="term" value="C:plasma membrane"/>
    <property type="evidence" value="ECO:0007669"/>
    <property type="project" value="UniProtKB-SubCell"/>
</dbReference>
<comment type="caution">
    <text evidence="9">The sequence shown here is derived from an EMBL/GenBank/DDBJ whole genome shotgun (WGS) entry which is preliminary data.</text>
</comment>
<dbReference type="InterPro" id="IPR004776">
    <property type="entry name" value="Mem_transp_PIN-like"/>
</dbReference>
<dbReference type="Proteomes" id="UP000185911">
    <property type="component" value="Unassembled WGS sequence"/>
</dbReference>
<dbReference type="PANTHER" id="PTHR36838">
    <property type="entry name" value="AUXIN EFFLUX CARRIER FAMILY PROTEIN"/>
    <property type="match status" value="1"/>
</dbReference>